<dbReference type="NCBIfam" id="TIGR02682">
    <property type="entry name" value="cas_csx11"/>
    <property type="match status" value="1"/>
</dbReference>
<organism evidence="1 2">
    <name type="scientific">Thermoanaerobacter thermohydrosulfuricus</name>
    <name type="common">Clostridium thermohydrosulfuricum</name>
    <dbReference type="NCBI Taxonomy" id="1516"/>
    <lineage>
        <taxon>Bacteria</taxon>
        <taxon>Bacillati</taxon>
        <taxon>Bacillota</taxon>
        <taxon>Clostridia</taxon>
        <taxon>Thermoanaerobacterales</taxon>
        <taxon>Thermoanaerobacteraceae</taxon>
        <taxon>Thermoanaerobacter</taxon>
    </lineage>
</organism>
<dbReference type="AlphaFoldDB" id="A0A1G7PAT7"/>
<reference evidence="1 2" key="1">
    <citation type="submission" date="2016-10" db="EMBL/GenBank/DDBJ databases">
        <authorList>
            <person name="de Groot N.N."/>
        </authorList>
    </citation>
    <scope>NUCLEOTIDE SEQUENCE [LARGE SCALE GENOMIC DNA]</scope>
    <source>
        <strain evidence="1 2">DSM 569</strain>
    </source>
</reference>
<dbReference type="RefSeq" id="WP_074592537.1">
    <property type="nucleotide sequence ID" value="NZ_FNBS01000026.1"/>
</dbReference>
<gene>
    <name evidence="1" type="ORF">SAMN04244560_01299</name>
</gene>
<accession>A0A1G7PAT7</accession>
<evidence type="ECO:0000313" key="1">
    <source>
        <dbReference type="EMBL" id="SDF83334.1"/>
    </source>
</evidence>
<sequence>MGELNLENLKKYKDEILKAEITSLLALWEKINPGKQNKSQINIIKKFLSNWEYIIRDKKLKILEEEIDLWNDFLNNWRNKWRSQKDNKYLLQVLYGIGESLNSGIDKGFPDDNAKLEPENDRWLSNSFGSFKNKIIYLSLDKDTINNIISNLECYIKNFLDSESINWDEIKLIKKKIKNLYYRLLSDDRFPINDVSLWEQAYMATTMFKASLSEYILKNNNIQSLPKRMDVRWRILGIQYDKLRLAEKGYKPQQIQWYREVSNEIDDEIKKLLEYDYPIGNEIYRDETGVYFLVGEDLGEDLKNGSSLVKLSDDLKEIKDKIIKIFKDKSFDEFYPAIFLTKPSRGIMNLTHLLEAAKENFLKVDLSKKGNDICIERSNSGRAVGICQVCGQRLVFERDKSDENKNICDICLKEKTQGRIERWFKNRDKETIWIDELKDKNDKIALITMKFELHDWLNGDMLNSLLVREKDFNAYFSMIKDLLNLIKSELSKEELESLEIDNTAEDKINKFLLLYDAGGIYEPFNEVYETLKKNKNIDNVTGRHKDLVKRLLVEDWIEDFSFFDKSSRMITINKKKNKSIQDSLQDNNAKGHLYKIFAINYLILQIYNTLLERSIGDRWEEFICERLEDKDKNQGEHKIDFDKRKIYWNNLNDSDIEFLSTLILQFLFRKNPSPARLRRIWESTKEFLEEIKSDLCAFAGIEENRRKRFYWEWKDVKVINSNNNISDKEYQDGDSLFWADKDKIYLISYIKDLKAGKEFNLKESTGNGNVIASVLYTDNTKFEYYQPYISIIEPTPISWQFIIPAEYVPNLIDNVMKKYYENFKFVYGKLPLHIGIVVQDYKKPLYVGIKALRIIRRDVEDTEKLILKEKACKIKNVLKCQKIEESLNDTQNYFSLYSGSHKKGYEFYLKPNDKNKKWISSIDKLRDDEEINIIPNTFDFEFLDTNTRRNDIYYDDNNKYKRKINFKSGRPYDLDTWKKFKKFKELFSKNNISGSIRSTKLQNLISVIYDKWEDLVSDSNQIKNDTEAIKAFLASSFVNILKLNNDKELADGIKELVDIDKTEKDEGIYEALKEKMTTENLQLFLDMFEFWHTTLKEV</sequence>
<dbReference type="EMBL" id="FNBS01000026">
    <property type="protein sequence ID" value="SDF83334.1"/>
    <property type="molecule type" value="Genomic_DNA"/>
</dbReference>
<name>A0A1G7PAT7_THETY</name>
<dbReference type="Proteomes" id="UP000183404">
    <property type="component" value="Unassembled WGS sequence"/>
</dbReference>
<protein>
    <submittedName>
        <fullName evidence="1">CRISPR-associated protein, Csx11 family</fullName>
    </submittedName>
</protein>
<evidence type="ECO:0000313" key="2">
    <source>
        <dbReference type="Proteomes" id="UP000183404"/>
    </source>
</evidence>
<dbReference type="InterPro" id="IPR014055">
    <property type="entry name" value="CRISPR-assoc_prot_Csx11"/>
</dbReference>
<proteinExistence type="predicted"/>